<sequence>MPRRDLTLEATAVVVAVLAVAALIWRRSARRGVGLIAAPTFLAVAFLVGLLPDRVALLVPLNDAVWAAAHDRWTVTLVAASAIALAASTWSGPAKARFTV</sequence>
<keyword evidence="1" id="KW-0472">Membrane</keyword>
<keyword evidence="3" id="KW-1185">Reference proteome</keyword>
<evidence type="ECO:0000256" key="1">
    <source>
        <dbReference type="SAM" id="Phobius"/>
    </source>
</evidence>
<dbReference type="EMBL" id="FZPH01000001">
    <property type="protein sequence ID" value="SNS63685.1"/>
    <property type="molecule type" value="Genomic_DNA"/>
</dbReference>
<keyword evidence="1" id="KW-1133">Transmembrane helix</keyword>
<name>A0A239G3U7_9ACTN</name>
<feature type="transmembrane region" description="Helical" evidence="1">
    <location>
        <begin position="72"/>
        <end position="90"/>
    </location>
</feature>
<keyword evidence="1" id="KW-0812">Transmembrane</keyword>
<organism evidence="2 3">
    <name type="scientific">Asanoa hainanensis</name>
    <dbReference type="NCBI Taxonomy" id="560556"/>
    <lineage>
        <taxon>Bacteria</taxon>
        <taxon>Bacillati</taxon>
        <taxon>Actinomycetota</taxon>
        <taxon>Actinomycetes</taxon>
        <taxon>Micromonosporales</taxon>
        <taxon>Micromonosporaceae</taxon>
        <taxon>Asanoa</taxon>
    </lineage>
</organism>
<proteinExistence type="predicted"/>
<protein>
    <submittedName>
        <fullName evidence="2">Uncharacterized protein</fullName>
    </submittedName>
</protein>
<evidence type="ECO:0000313" key="3">
    <source>
        <dbReference type="Proteomes" id="UP000198362"/>
    </source>
</evidence>
<feature type="transmembrane region" description="Helical" evidence="1">
    <location>
        <begin position="6"/>
        <end position="25"/>
    </location>
</feature>
<accession>A0A239G3U7</accession>
<feature type="transmembrane region" description="Helical" evidence="1">
    <location>
        <begin position="32"/>
        <end position="52"/>
    </location>
</feature>
<evidence type="ECO:0000313" key="2">
    <source>
        <dbReference type="EMBL" id="SNS63685.1"/>
    </source>
</evidence>
<gene>
    <name evidence="2" type="ORF">SAMN05421812_101213</name>
</gene>
<dbReference type="AlphaFoldDB" id="A0A239G3U7"/>
<reference evidence="2 3" key="1">
    <citation type="submission" date="2017-06" db="EMBL/GenBank/DDBJ databases">
        <authorList>
            <person name="Kim H.J."/>
            <person name="Triplett B.A."/>
        </authorList>
    </citation>
    <scope>NUCLEOTIDE SEQUENCE [LARGE SCALE GENOMIC DNA]</scope>
    <source>
        <strain evidence="2 3">CGMCC 4.5593</strain>
    </source>
</reference>
<dbReference type="Proteomes" id="UP000198362">
    <property type="component" value="Unassembled WGS sequence"/>
</dbReference>
<dbReference type="RefSeq" id="WP_089243663.1">
    <property type="nucleotide sequence ID" value="NZ_FZPH01000001.1"/>
</dbReference>